<comment type="caution">
    <text evidence="3">The sequence shown here is derived from an EMBL/GenBank/DDBJ whole genome shotgun (WGS) entry which is preliminary data.</text>
</comment>
<organism evidence="3 4">
    <name type="scientific">Pseudoduganella ginsengisoli</name>
    <dbReference type="NCBI Taxonomy" id="1462440"/>
    <lineage>
        <taxon>Bacteria</taxon>
        <taxon>Pseudomonadati</taxon>
        <taxon>Pseudomonadota</taxon>
        <taxon>Betaproteobacteria</taxon>
        <taxon>Burkholderiales</taxon>
        <taxon>Oxalobacteraceae</taxon>
        <taxon>Telluria group</taxon>
        <taxon>Pseudoduganella</taxon>
    </lineage>
</organism>
<keyword evidence="2" id="KW-0472">Membrane</keyword>
<evidence type="ECO:0000313" key="3">
    <source>
        <dbReference type="EMBL" id="MTW00932.1"/>
    </source>
</evidence>
<keyword evidence="2" id="KW-1133">Transmembrane helix</keyword>
<dbReference type="EMBL" id="WNLA01000001">
    <property type="protein sequence ID" value="MTW00932.1"/>
    <property type="molecule type" value="Genomic_DNA"/>
</dbReference>
<reference evidence="3 4" key="1">
    <citation type="submission" date="2019-11" db="EMBL/GenBank/DDBJ databases">
        <title>Type strains purchased from KCTC, JCM and DSMZ.</title>
        <authorList>
            <person name="Lu H."/>
        </authorList>
    </citation>
    <scope>NUCLEOTIDE SEQUENCE [LARGE SCALE GENOMIC DNA]</scope>
    <source>
        <strain evidence="3 4">KCTC 42409</strain>
    </source>
</reference>
<proteinExistence type="predicted"/>
<evidence type="ECO:0000313" key="4">
    <source>
        <dbReference type="Proteomes" id="UP000484015"/>
    </source>
</evidence>
<feature type="compositionally biased region" description="Basic and acidic residues" evidence="1">
    <location>
        <begin position="120"/>
        <end position="131"/>
    </location>
</feature>
<evidence type="ECO:0000256" key="2">
    <source>
        <dbReference type="SAM" id="Phobius"/>
    </source>
</evidence>
<protein>
    <submittedName>
        <fullName evidence="3">DUF4124 domain-containing protein</fullName>
    </submittedName>
</protein>
<keyword evidence="2" id="KW-0812">Transmembrane</keyword>
<dbReference type="AlphaFoldDB" id="A0A6L6PWA9"/>
<gene>
    <name evidence="3" type="ORF">GM668_02405</name>
</gene>
<accession>A0A6L6PWA9</accession>
<evidence type="ECO:0000256" key="1">
    <source>
        <dbReference type="SAM" id="MobiDB-lite"/>
    </source>
</evidence>
<dbReference type="RefSeq" id="WP_155437310.1">
    <property type="nucleotide sequence ID" value="NZ_WNLA01000001.1"/>
</dbReference>
<sequence length="131" mass="13847">MLKRQRGISLIAVAMIMAGLAAVVMAALFSMKKERNLFAEGADKLMKKTGAEAVVQQGAKAVQPAGAALRRCVIDGKTVFSDTECKASNPTSKAVVVHETRGIEAPKVPKPDPAASGPESIREKMIEKATQ</sequence>
<keyword evidence="4" id="KW-1185">Reference proteome</keyword>
<dbReference type="OrthoDB" id="8778598at2"/>
<feature type="transmembrane region" description="Helical" evidence="2">
    <location>
        <begin position="7"/>
        <end position="29"/>
    </location>
</feature>
<feature type="compositionally biased region" description="Basic and acidic residues" evidence="1">
    <location>
        <begin position="101"/>
        <end position="110"/>
    </location>
</feature>
<feature type="region of interest" description="Disordered" evidence="1">
    <location>
        <begin position="101"/>
        <end position="131"/>
    </location>
</feature>
<name>A0A6L6PWA9_9BURK</name>
<dbReference type="Proteomes" id="UP000484015">
    <property type="component" value="Unassembled WGS sequence"/>
</dbReference>